<keyword evidence="3" id="KW-0489">Methyltransferase</keyword>
<sequence length="248" mass="28808">MACDQKMITWGSKRARSFNDIAETSTKLKKTEYGKLIKKTFPCKFVGKPVPQKEAREKWPSRYDYESYEKKTKKQGKQVLLAKCHYTKAEVMECLFYLHDDVYVEAEEDGKPPYIAKIVEFFESMEDEQFFIAQWFYRPVETVIKEEAMEELDNSFDKRLVFYTDIKDANPLKCLISKLKIERIAVDVDSRQIPDCDYYYNMSYSPNYSTFSKMTGEQPVSSLSISSETCSDGAFSGTNDKSEKSSLV</sequence>
<dbReference type="GO" id="GO:0003682">
    <property type="term" value="F:chromatin binding"/>
    <property type="evidence" value="ECO:0007669"/>
    <property type="project" value="InterPro"/>
</dbReference>
<dbReference type="Proteomes" id="UP000554482">
    <property type="component" value="Unassembled WGS sequence"/>
</dbReference>
<gene>
    <name evidence="3" type="ORF">FRX31_025990</name>
</gene>
<keyword evidence="4" id="KW-1185">Reference proteome</keyword>
<dbReference type="InterPro" id="IPR043151">
    <property type="entry name" value="BAH_sf"/>
</dbReference>
<dbReference type="GO" id="GO:0005634">
    <property type="term" value="C:nucleus"/>
    <property type="evidence" value="ECO:0007669"/>
    <property type="project" value="TreeGrafter"/>
</dbReference>
<feature type="domain" description="BAH" evidence="2">
    <location>
        <begin position="94"/>
        <end position="215"/>
    </location>
</feature>
<dbReference type="GO" id="GO:0044027">
    <property type="term" value="P:negative regulation of gene expression via chromosomal CpG island methylation"/>
    <property type="evidence" value="ECO:0007669"/>
    <property type="project" value="TreeGrafter"/>
</dbReference>
<dbReference type="InterPro" id="IPR001025">
    <property type="entry name" value="BAH_dom"/>
</dbReference>
<dbReference type="Pfam" id="PF01426">
    <property type="entry name" value="BAH"/>
    <property type="match status" value="1"/>
</dbReference>
<dbReference type="PANTHER" id="PTHR10629">
    <property type="entry name" value="CYTOSINE-SPECIFIC METHYLTRANSFERASE"/>
    <property type="match status" value="1"/>
</dbReference>
<evidence type="ECO:0000259" key="2">
    <source>
        <dbReference type="PROSITE" id="PS51038"/>
    </source>
</evidence>
<dbReference type="AlphaFoldDB" id="A0A7J6VHP6"/>
<accession>A0A7J6VHP6</accession>
<dbReference type="SMART" id="SM00439">
    <property type="entry name" value="BAH"/>
    <property type="match status" value="1"/>
</dbReference>
<protein>
    <submittedName>
        <fullName evidence="3">DNA (Cytosine-5)-methyltransferase CMT3</fullName>
    </submittedName>
</protein>
<evidence type="ECO:0000313" key="3">
    <source>
        <dbReference type="EMBL" id="KAF5184423.1"/>
    </source>
</evidence>
<name>A0A7J6VHP6_THATH</name>
<dbReference type="PANTHER" id="PTHR10629:SF50">
    <property type="entry name" value="DNA (CYTOSINE-5)-METHYLTRANSFERASE CMT3"/>
    <property type="match status" value="1"/>
</dbReference>
<dbReference type="EMBL" id="JABWDY010032130">
    <property type="protein sequence ID" value="KAF5184423.1"/>
    <property type="molecule type" value="Genomic_DNA"/>
</dbReference>
<keyword evidence="3" id="KW-0808">Transferase</keyword>
<evidence type="ECO:0000313" key="4">
    <source>
        <dbReference type="Proteomes" id="UP000554482"/>
    </source>
</evidence>
<proteinExistence type="predicted"/>
<dbReference type="GO" id="GO:0003886">
    <property type="term" value="F:DNA (cytosine-5-)-methyltransferase activity"/>
    <property type="evidence" value="ECO:0007669"/>
    <property type="project" value="TreeGrafter"/>
</dbReference>
<dbReference type="InterPro" id="IPR050390">
    <property type="entry name" value="C5-Methyltransferase"/>
</dbReference>
<reference evidence="3 4" key="1">
    <citation type="submission" date="2020-06" db="EMBL/GenBank/DDBJ databases">
        <title>Transcriptomic and genomic resources for Thalictrum thalictroides and T. hernandezii: Facilitating candidate gene discovery in an emerging model plant lineage.</title>
        <authorList>
            <person name="Arias T."/>
            <person name="Riano-Pachon D.M."/>
            <person name="Di Stilio V.S."/>
        </authorList>
    </citation>
    <scope>NUCLEOTIDE SEQUENCE [LARGE SCALE GENOMIC DNA]</scope>
    <source>
        <strain evidence="4">cv. WT478/WT964</strain>
        <tissue evidence="3">Leaves</tissue>
    </source>
</reference>
<feature type="region of interest" description="Disordered" evidence="1">
    <location>
        <begin position="223"/>
        <end position="248"/>
    </location>
</feature>
<organism evidence="3 4">
    <name type="scientific">Thalictrum thalictroides</name>
    <name type="common">Rue-anemone</name>
    <name type="synonym">Anemone thalictroides</name>
    <dbReference type="NCBI Taxonomy" id="46969"/>
    <lineage>
        <taxon>Eukaryota</taxon>
        <taxon>Viridiplantae</taxon>
        <taxon>Streptophyta</taxon>
        <taxon>Embryophyta</taxon>
        <taxon>Tracheophyta</taxon>
        <taxon>Spermatophyta</taxon>
        <taxon>Magnoliopsida</taxon>
        <taxon>Ranunculales</taxon>
        <taxon>Ranunculaceae</taxon>
        <taxon>Thalictroideae</taxon>
        <taxon>Thalictrum</taxon>
    </lineage>
</organism>
<dbReference type="PROSITE" id="PS51038">
    <property type="entry name" value="BAH"/>
    <property type="match status" value="1"/>
</dbReference>
<dbReference type="GO" id="GO:0032259">
    <property type="term" value="P:methylation"/>
    <property type="evidence" value="ECO:0007669"/>
    <property type="project" value="UniProtKB-KW"/>
</dbReference>
<evidence type="ECO:0000256" key="1">
    <source>
        <dbReference type="SAM" id="MobiDB-lite"/>
    </source>
</evidence>
<dbReference type="OrthoDB" id="786117at2759"/>
<comment type="caution">
    <text evidence="3">The sequence shown here is derived from an EMBL/GenBank/DDBJ whole genome shotgun (WGS) entry which is preliminary data.</text>
</comment>
<dbReference type="Gene3D" id="2.30.30.490">
    <property type="match status" value="1"/>
</dbReference>
<dbReference type="GO" id="GO:0003677">
    <property type="term" value="F:DNA binding"/>
    <property type="evidence" value="ECO:0007669"/>
    <property type="project" value="TreeGrafter"/>
</dbReference>